<dbReference type="Proteomes" id="UP000054266">
    <property type="component" value="Unassembled WGS sequence"/>
</dbReference>
<sequence length="657" mass="75261">MALDYVAPPPGFTDLTRASRILERQPFNVIGVCVDTLDPILCRTGEYKCTFTLHDPTWSSGVGMEFSFFNKSADKLPAVRDQGDVVILRNIKTMVHKGLTKGLSNSASTWVVLPYTEVPNIHSGQDLKGKARWQKDERNGSTQYPKGAPAALPNEPELKYAKWIAEQEDPSNWPAVRGRTQADIANTMLSNGGTCAPAREKFKLLQDIELQNDNAYIFADLLGEVRKIYSNDFLTELYVTDYTTNGRLYDYEFVGHGEGRTGDPFGYINVDPSTWPGPWGQMTMTVRCRDRQSHIANTKVKVGDFVYLRNIQVKMDRDGRKLEGNCRDDPRYPEKELIEVVKTKDERRLDVLRRKRAYEEKAEANAIKFYRDPNQARKKRQREEPTEEPTDEPRPKRSKNRTRKNKKANEADQQVQRETAARSVEQERSLTVNPSIRIHNHKGLSFKTIADILDPDILNRTTPKGNPYRLPFQNCTYKSKVRVVDFFPDNIADFAAPRKVSQYEELGDDHESSDEHSDLDLAQGSDGDDIKWEWRFFLLVEDSRPQPGCRGRPTQMQLLVADDDGDCLFNMDACDLRDKKNERALASLKEKLFYLWGDLQERKQEAMSTEDALSVKPSARPFECLIKEYGVPVRGSRRRSNDVVIYDRCFRLFGTAI</sequence>
<dbReference type="AlphaFoldDB" id="A0A0D2F8C9"/>
<keyword evidence="12" id="KW-1185">Reference proteome</keyword>
<comment type="similarity">
    <text evidence="3">Belongs to the telombin family.</text>
</comment>
<dbReference type="GO" id="GO:0016233">
    <property type="term" value="P:telomere capping"/>
    <property type="evidence" value="ECO:0007669"/>
    <property type="project" value="TreeGrafter"/>
</dbReference>
<keyword evidence="5" id="KW-0158">Chromosome</keyword>
<dbReference type="PANTHER" id="PTHR14513:SF0">
    <property type="entry name" value="PROTECTION OF TELOMERES PROTEIN 1"/>
    <property type="match status" value="1"/>
</dbReference>
<keyword evidence="7" id="KW-0238">DNA-binding</keyword>
<dbReference type="FunFam" id="2.40.50.140:FF:000303">
    <property type="entry name" value="Protection of telomeres protein 1"/>
    <property type="match status" value="1"/>
</dbReference>
<feature type="region of interest" description="Disordered" evidence="9">
    <location>
        <begin position="366"/>
        <end position="428"/>
    </location>
</feature>
<evidence type="ECO:0000313" key="12">
    <source>
        <dbReference type="Proteomes" id="UP000054266"/>
    </source>
</evidence>
<dbReference type="HOGENOM" id="CLU_016663_1_0_1"/>
<feature type="compositionally biased region" description="Basic residues" evidence="9">
    <location>
        <begin position="396"/>
        <end position="406"/>
    </location>
</feature>
<evidence type="ECO:0000256" key="6">
    <source>
        <dbReference type="ARBA" id="ARBA00022895"/>
    </source>
</evidence>
<dbReference type="SUPFAM" id="SSF50249">
    <property type="entry name" value="Nucleic acid-binding proteins"/>
    <property type="match status" value="2"/>
</dbReference>
<keyword evidence="8" id="KW-0539">Nucleus</keyword>
<accession>A0A0D2F8C9</accession>
<proteinExistence type="inferred from homology"/>
<feature type="region of interest" description="Disordered" evidence="9">
    <location>
        <begin position="126"/>
        <end position="149"/>
    </location>
</feature>
<feature type="compositionally biased region" description="Basic and acidic residues" evidence="9">
    <location>
        <begin position="509"/>
        <end position="519"/>
    </location>
</feature>
<feature type="compositionally biased region" description="Basic and acidic residues" evidence="9">
    <location>
        <begin position="366"/>
        <end position="375"/>
    </location>
</feature>
<feature type="domain" description="Telomeric single stranded DNA binding POT1/Cdc13" evidence="10">
    <location>
        <begin position="12"/>
        <end position="148"/>
    </location>
</feature>
<dbReference type="InterPro" id="IPR032042">
    <property type="entry name" value="POT1PC"/>
</dbReference>
<gene>
    <name evidence="11" type="ORF">PV04_09225</name>
</gene>
<dbReference type="SMART" id="SM00976">
    <property type="entry name" value="Telo_bind"/>
    <property type="match status" value="1"/>
</dbReference>
<dbReference type="GO" id="GO:0032210">
    <property type="term" value="P:regulation of telomere maintenance via telomerase"/>
    <property type="evidence" value="ECO:0007669"/>
    <property type="project" value="TreeGrafter"/>
</dbReference>
<dbReference type="PANTHER" id="PTHR14513">
    <property type="entry name" value="PROTECTION OF TELOMERES 1"/>
    <property type="match status" value="1"/>
</dbReference>
<dbReference type="Pfam" id="PF02765">
    <property type="entry name" value="POT1"/>
    <property type="match status" value="1"/>
</dbReference>
<comment type="subcellular location">
    <subcellularLocation>
        <location evidence="2">Chromosome</location>
        <location evidence="2">Telomere</location>
    </subcellularLocation>
    <subcellularLocation>
        <location evidence="1">Nucleus</location>
    </subcellularLocation>
</comment>
<evidence type="ECO:0000256" key="4">
    <source>
        <dbReference type="ARBA" id="ARBA00015253"/>
    </source>
</evidence>
<dbReference type="InterPro" id="IPR011564">
    <property type="entry name" value="Telomer_end-bd_POT1/Cdc13"/>
</dbReference>
<feature type="compositionally biased region" description="Basic and acidic residues" evidence="9">
    <location>
        <begin position="126"/>
        <end position="139"/>
    </location>
</feature>
<protein>
    <recommendedName>
        <fullName evidence="4">Protection of telomeres protein 1</fullName>
    </recommendedName>
</protein>
<dbReference type="InterPro" id="IPR028389">
    <property type="entry name" value="POT1"/>
</dbReference>
<dbReference type="GO" id="GO:0000783">
    <property type="term" value="C:nuclear telomere cap complex"/>
    <property type="evidence" value="ECO:0007669"/>
    <property type="project" value="TreeGrafter"/>
</dbReference>
<dbReference type="EMBL" id="KN846961">
    <property type="protein sequence ID" value="KIW64278.1"/>
    <property type="molecule type" value="Genomic_DNA"/>
</dbReference>
<evidence type="ECO:0000313" key="11">
    <source>
        <dbReference type="EMBL" id="KIW64278.1"/>
    </source>
</evidence>
<dbReference type="Pfam" id="PF16686">
    <property type="entry name" value="POT1PC"/>
    <property type="match status" value="1"/>
</dbReference>
<dbReference type="InterPro" id="IPR012340">
    <property type="entry name" value="NA-bd_OB-fold"/>
</dbReference>
<organism evidence="11 12">
    <name type="scientific">Phialophora macrospora</name>
    <dbReference type="NCBI Taxonomy" id="1851006"/>
    <lineage>
        <taxon>Eukaryota</taxon>
        <taxon>Fungi</taxon>
        <taxon>Dikarya</taxon>
        <taxon>Ascomycota</taxon>
        <taxon>Pezizomycotina</taxon>
        <taxon>Eurotiomycetes</taxon>
        <taxon>Chaetothyriomycetidae</taxon>
        <taxon>Chaetothyriales</taxon>
        <taxon>Herpotrichiellaceae</taxon>
        <taxon>Phialophora</taxon>
    </lineage>
</organism>
<evidence type="ECO:0000256" key="7">
    <source>
        <dbReference type="ARBA" id="ARBA00023125"/>
    </source>
</evidence>
<evidence type="ECO:0000256" key="2">
    <source>
        <dbReference type="ARBA" id="ARBA00004574"/>
    </source>
</evidence>
<evidence type="ECO:0000256" key="3">
    <source>
        <dbReference type="ARBA" id="ARBA00008442"/>
    </source>
</evidence>
<evidence type="ECO:0000256" key="1">
    <source>
        <dbReference type="ARBA" id="ARBA00004123"/>
    </source>
</evidence>
<reference evidence="11 12" key="1">
    <citation type="submission" date="2015-01" db="EMBL/GenBank/DDBJ databases">
        <title>The Genome Sequence of Capronia semiimmersa CBS27337.</title>
        <authorList>
            <consortium name="The Broad Institute Genomics Platform"/>
            <person name="Cuomo C."/>
            <person name="de Hoog S."/>
            <person name="Gorbushina A."/>
            <person name="Stielow B."/>
            <person name="Teixiera M."/>
            <person name="Abouelleil A."/>
            <person name="Chapman S.B."/>
            <person name="Priest M."/>
            <person name="Young S.K."/>
            <person name="Wortman J."/>
            <person name="Nusbaum C."/>
            <person name="Birren B."/>
        </authorList>
    </citation>
    <scope>NUCLEOTIDE SEQUENCE [LARGE SCALE GENOMIC DNA]</scope>
    <source>
        <strain evidence="11 12">CBS 27337</strain>
    </source>
</reference>
<dbReference type="STRING" id="5601.A0A0D2F8C9"/>
<evidence type="ECO:0000256" key="9">
    <source>
        <dbReference type="SAM" id="MobiDB-lite"/>
    </source>
</evidence>
<keyword evidence="6" id="KW-0779">Telomere</keyword>
<evidence type="ECO:0000256" key="8">
    <source>
        <dbReference type="ARBA" id="ARBA00023242"/>
    </source>
</evidence>
<evidence type="ECO:0000259" key="10">
    <source>
        <dbReference type="SMART" id="SM00976"/>
    </source>
</evidence>
<dbReference type="GO" id="GO:0098505">
    <property type="term" value="F:G-rich strand telomeric DNA binding"/>
    <property type="evidence" value="ECO:0007669"/>
    <property type="project" value="TreeGrafter"/>
</dbReference>
<dbReference type="Gene3D" id="2.40.50.140">
    <property type="entry name" value="Nucleic acid-binding proteins"/>
    <property type="match status" value="2"/>
</dbReference>
<name>A0A0D2F8C9_9EURO</name>
<feature type="region of interest" description="Disordered" evidence="9">
    <location>
        <begin position="502"/>
        <end position="524"/>
    </location>
</feature>
<dbReference type="GO" id="GO:0010521">
    <property type="term" value="F:telomerase inhibitor activity"/>
    <property type="evidence" value="ECO:0007669"/>
    <property type="project" value="TreeGrafter"/>
</dbReference>
<evidence type="ECO:0000256" key="5">
    <source>
        <dbReference type="ARBA" id="ARBA00022454"/>
    </source>
</evidence>